<dbReference type="PIRSF" id="PIRSF034005">
    <property type="entry name" value="OM_lipoprot_Omp19_bac"/>
    <property type="match status" value="1"/>
</dbReference>
<evidence type="ECO:0000313" key="11">
    <source>
        <dbReference type="EMBL" id="SEB52122.1"/>
    </source>
</evidence>
<keyword evidence="7" id="KW-0449">Lipoprotein</keyword>
<feature type="domain" description="Alkaline proteinase inhibitor/ Outer membrane lipoprotein Omp19" evidence="10">
    <location>
        <begin position="87"/>
        <end position="177"/>
    </location>
</feature>
<evidence type="ECO:0000256" key="3">
    <source>
        <dbReference type="ARBA" id="ARBA00022729"/>
    </source>
</evidence>
<evidence type="ECO:0000256" key="5">
    <source>
        <dbReference type="ARBA" id="ARBA00023139"/>
    </source>
</evidence>
<dbReference type="GO" id="GO:0009279">
    <property type="term" value="C:cell outer membrane"/>
    <property type="evidence" value="ECO:0007669"/>
    <property type="project" value="UniProtKB-SubCell"/>
</dbReference>
<dbReference type="SUPFAM" id="SSF50882">
    <property type="entry name" value="beta-Barrel protease inhibitors"/>
    <property type="match status" value="1"/>
</dbReference>
<reference evidence="12" key="1">
    <citation type="submission" date="2016-10" db="EMBL/GenBank/DDBJ databases">
        <authorList>
            <person name="Varghese N."/>
            <person name="Submissions S."/>
        </authorList>
    </citation>
    <scope>NUCLEOTIDE SEQUENCE [LARGE SCALE GENOMIC DNA]</scope>
    <source>
        <strain evidence="12">ES.061</strain>
    </source>
</reference>
<evidence type="ECO:0000256" key="6">
    <source>
        <dbReference type="ARBA" id="ARBA00023237"/>
    </source>
</evidence>
<dbReference type="RefSeq" id="WP_007007537.1">
    <property type="nucleotide sequence ID" value="NZ_FNSL01000001.1"/>
</dbReference>
<keyword evidence="4" id="KW-0472">Membrane</keyword>
<dbReference type="PROSITE" id="PS51257">
    <property type="entry name" value="PROKAR_LIPOPROTEIN"/>
    <property type="match status" value="1"/>
</dbReference>
<dbReference type="Gene3D" id="2.40.128.10">
    <property type="match status" value="1"/>
</dbReference>
<dbReference type="InterPro" id="IPR016085">
    <property type="entry name" value="Protease_inh_B-barrel_dom"/>
</dbReference>
<evidence type="ECO:0000256" key="8">
    <source>
        <dbReference type="SAM" id="MobiDB-lite"/>
    </source>
</evidence>
<keyword evidence="3 9" id="KW-0732">Signal</keyword>
<dbReference type="GO" id="GO:0004866">
    <property type="term" value="F:endopeptidase inhibitor activity"/>
    <property type="evidence" value="ECO:0007669"/>
    <property type="project" value="InterPro"/>
</dbReference>
<proteinExistence type="inferred from homology"/>
<dbReference type="InterPro" id="IPR010571">
    <property type="entry name" value="OM_lipoprot_Omp19_bac"/>
</dbReference>
<comment type="similarity">
    <text evidence="2">Belongs to the rhizobiaceae omp19 lipoprotein family.</text>
</comment>
<keyword evidence="6" id="KW-0998">Cell outer membrane</keyword>
<evidence type="ECO:0000259" key="10">
    <source>
        <dbReference type="Pfam" id="PF02974"/>
    </source>
</evidence>
<organism evidence="11 12">
    <name type="scientific">Nitratireductor aquibiodomus</name>
    <dbReference type="NCBI Taxonomy" id="204799"/>
    <lineage>
        <taxon>Bacteria</taxon>
        <taxon>Pseudomonadati</taxon>
        <taxon>Pseudomonadota</taxon>
        <taxon>Alphaproteobacteria</taxon>
        <taxon>Hyphomicrobiales</taxon>
        <taxon>Phyllobacteriaceae</taxon>
        <taxon>Nitratireductor</taxon>
    </lineage>
</organism>
<dbReference type="Proteomes" id="UP000199064">
    <property type="component" value="Unassembled WGS sequence"/>
</dbReference>
<feature type="chain" id="PRO_5011530408" evidence="9">
    <location>
        <begin position="22"/>
        <end position="177"/>
    </location>
</feature>
<keyword evidence="5" id="KW-0564">Palmitate</keyword>
<gene>
    <name evidence="11" type="ORF">SAMN05216452_1868</name>
</gene>
<comment type="subcellular location">
    <subcellularLocation>
        <location evidence="1">Cell outer membrane</location>
        <topology evidence="1">Lipid-anchor</topology>
    </subcellularLocation>
</comment>
<feature type="compositionally biased region" description="Polar residues" evidence="8">
    <location>
        <begin position="56"/>
        <end position="72"/>
    </location>
</feature>
<feature type="region of interest" description="Disordered" evidence="8">
    <location>
        <begin position="27"/>
        <end position="72"/>
    </location>
</feature>
<keyword evidence="12" id="KW-1185">Reference proteome</keyword>
<evidence type="ECO:0000256" key="9">
    <source>
        <dbReference type="SAM" id="SignalP"/>
    </source>
</evidence>
<dbReference type="InterPro" id="IPR021140">
    <property type="entry name" value="Inh/Omp19"/>
</dbReference>
<dbReference type="AlphaFoldDB" id="A0A1H4K2J7"/>
<evidence type="ECO:0000256" key="2">
    <source>
        <dbReference type="ARBA" id="ARBA00007138"/>
    </source>
</evidence>
<evidence type="ECO:0000256" key="1">
    <source>
        <dbReference type="ARBA" id="ARBA00004459"/>
    </source>
</evidence>
<dbReference type="Pfam" id="PF02974">
    <property type="entry name" value="Inh"/>
    <property type="match status" value="1"/>
</dbReference>
<evidence type="ECO:0000256" key="7">
    <source>
        <dbReference type="ARBA" id="ARBA00023288"/>
    </source>
</evidence>
<dbReference type="EMBL" id="FNSL01000001">
    <property type="protein sequence ID" value="SEB52122.1"/>
    <property type="molecule type" value="Genomic_DNA"/>
</dbReference>
<name>A0A1H4K2J7_9HYPH</name>
<feature type="signal peptide" evidence="9">
    <location>
        <begin position="1"/>
        <end position="21"/>
    </location>
</feature>
<evidence type="ECO:0000256" key="4">
    <source>
        <dbReference type="ARBA" id="ARBA00023136"/>
    </source>
</evidence>
<accession>A0A1H4K2J7</accession>
<evidence type="ECO:0000313" key="12">
    <source>
        <dbReference type="Proteomes" id="UP000199064"/>
    </source>
</evidence>
<sequence length="177" mass="18060">MPHNKFAILAVTLLAAGLAGCQSDRFSPMATRAPDPLPSAPSGTVTSNQLPPPSSPTANPSQFPEAPQQETQVAALDPNAAANAPDVSTGAVAGVWSVNVAGQSCRVATPQTKFGSGYRAGPLRCPAPIDGVKSWNVEGKQLAFYDANGGVLARLYASGAGRFDGQTTSGQPISLSR</sequence>
<protein>
    <submittedName>
        <fullName evidence="11">Protease inhibitor Inh</fullName>
    </submittedName>
</protein>